<evidence type="ECO:0000256" key="4">
    <source>
        <dbReference type="ARBA" id="ARBA00022692"/>
    </source>
</evidence>
<name>A1WQQ1_VEREI</name>
<dbReference type="InterPro" id="IPR035906">
    <property type="entry name" value="MetI-like_sf"/>
</dbReference>
<dbReference type="PANTHER" id="PTHR43163">
    <property type="entry name" value="DIPEPTIDE TRANSPORT SYSTEM PERMEASE PROTEIN DPPB-RELATED"/>
    <property type="match status" value="1"/>
</dbReference>
<dbReference type="PROSITE" id="PS50928">
    <property type="entry name" value="ABC_TM1"/>
    <property type="match status" value="1"/>
</dbReference>
<proteinExistence type="inferred from homology"/>
<dbReference type="CDD" id="cd06261">
    <property type="entry name" value="TM_PBP2"/>
    <property type="match status" value="1"/>
</dbReference>
<feature type="transmembrane region" description="Helical" evidence="7">
    <location>
        <begin position="194"/>
        <end position="213"/>
    </location>
</feature>
<keyword evidence="2 7" id="KW-0813">Transport</keyword>
<dbReference type="STRING" id="391735.Veis_4253"/>
<evidence type="ECO:0000313" key="10">
    <source>
        <dbReference type="Proteomes" id="UP000000374"/>
    </source>
</evidence>
<dbReference type="Pfam" id="PF19300">
    <property type="entry name" value="BPD_transp_1_N"/>
    <property type="match status" value="1"/>
</dbReference>
<organism evidence="9 10">
    <name type="scientific">Verminephrobacter eiseniae (strain EF01-2)</name>
    <dbReference type="NCBI Taxonomy" id="391735"/>
    <lineage>
        <taxon>Bacteria</taxon>
        <taxon>Pseudomonadati</taxon>
        <taxon>Pseudomonadota</taxon>
        <taxon>Betaproteobacteria</taxon>
        <taxon>Burkholderiales</taxon>
        <taxon>Comamonadaceae</taxon>
        <taxon>Verminephrobacter</taxon>
    </lineage>
</organism>
<keyword evidence="4 7" id="KW-0812">Transmembrane</keyword>
<feature type="transmembrane region" description="Helical" evidence="7">
    <location>
        <begin position="252"/>
        <end position="278"/>
    </location>
</feature>
<feature type="transmembrane region" description="Helical" evidence="7">
    <location>
        <begin position="106"/>
        <end position="130"/>
    </location>
</feature>
<dbReference type="InterPro" id="IPR045621">
    <property type="entry name" value="BPD_transp_1_N"/>
</dbReference>
<keyword evidence="10" id="KW-1185">Reference proteome</keyword>
<feature type="transmembrane region" description="Helical" evidence="7">
    <location>
        <begin position="21"/>
        <end position="39"/>
    </location>
</feature>
<evidence type="ECO:0000259" key="8">
    <source>
        <dbReference type="PROSITE" id="PS50928"/>
    </source>
</evidence>
<dbReference type="KEGG" id="vei:Veis_4253"/>
<feature type="domain" description="ABC transmembrane type-1" evidence="8">
    <location>
        <begin position="106"/>
        <end position="321"/>
    </location>
</feature>
<comment type="subcellular location">
    <subcellularLocation>
        <location evidence="1 7">Cell membrane</location>
        <topology evidence="1 7">Multi-pass membrane protein</topology>
    </subcellularLocation>
</comment>
<dbReference type="EMBL" id="CP000542">
    <property type="protein sequence ID" value="ABM59958.1"/>
    <property type="molecule type" value="Genomic_DNA"/>
</dbReference>
<evidence type="ECO:0000256" key="2">
    <source>
        <dbReference type="ARBA" id="ARBA00022448"/>
    </source>
</evidence>
<dbReference type="AlphaFoldDB" id="A1WQQ1"/>
<evidence type="ECO:0000256" key="1">
    <source>
        <dbReference type="ARBA" id="ARBA00004651"/>
    </source>
</evidence>
<keyword evidence="3" id="KW-1003">Cell membrane</keyword>
<dbReference type="GO" id="GO:0055085">
    <property type="term" value="P:transmembrane transport"/>
    <property type="evidence" value="ECO:0007669"/>
    <property type="project" value="InterPro"/>
</dbReference>
<sequence length="336" mass="36905">MKRRKAILNSLDFFIERAGKAVFVVLGVVVLNFLLIHLAPGDPASVMAGESGAGDAQFLAQLRQQFGLDEPLYVQLWLYLKGVLGFDLGFSYRNNLPVSTLILERLPATLLLTVSAFVFSLALGILLGVMAAARRGKFTDSLIMSGALLFYATPLFWVSSMSILVFSIRLDWLPPFGMETVGSGFTGAARAWDVFRHMVLPVATLGLFFTAIYTRLVRASMLEVAALDFVKTARAKGVPAGQITRRHVLRNALLPVFTFAGIQAGQILGGAVLTETVFAWPGIGRLMFDALLQRDYPVLLGVFLVTSVMVVLVNLLTDALYRFVDPRIEMKPWVRS</sequence>
<evidence type="ECO:0000256" key="6">
    <source>
        <dbReference type="ARBA" id="ARBA00023136"/>
    </source>
</evidence>
<dbReference type="GO" id="GO:0005886">
    <property type="term" value="C:plasma membrane"/>
    <property type="evidence" value="ECO:0007669"/>
    <property type="project" value="UniProtKB-SubCell"/>
</dbReference>
<keyword evidence="6 7" id="KW-0472">Membrane</keyword>
<protein>
    <submittedName>
        <fullName evidence="9">Binding-protein-dependent transport systems inner membrane component</fullName>
    </submittedName>
</protein>
<dbReference type="InterPro" id="IPR000515">
    <property type="entry name" value="MetI-like"/>
</dbReference>
<dbReference type="SUPFAM" id="SSF161098">
    <property type="entry name" value="MetI-like"/>
    <property type="match status" value="1"/>
</dbReference>
<gene>
    <name evidence="9" type="ordered locus">Veis_4253</name>
</gene>
<evidence type="ECO:0000256" key="5">
    <source>
        <dbReference type="ARBA" id="ARBA00022989"/>
    </source>
</evidence>
<dbReference type="Pfam" id="PF00528">
    <property type="entry name" value="BPD_transp_1"/>
    <property type="match status" value="1"/>
</dbReference>
<dbReference type="Gene3D" id="1.10.3720.10">
    <property type="entry name" value="MetI-like"/>
    <property type="match status" value="1"/>
</dbReference>
<dbReference type="HOGENOM" id="CLU_036879_1_0_4"/>
<comment type="similarity">
    <text evidence="7">Belongs to the binding-protein-dependent transport system permease family.</text>
</comment>
<evidence type="ECO:0000256" key="7">
    <source>
        <dbReference type="RuleBase" id="RU363032"/>
    </source>
</evidence>
<dbReference type="Proteomes" id="UP000000374">
    <property type="component" value="Chromosome"/>
</dbReference>
<dbReference type="eggNOG" id="COG0601">
    <property type="taxonomic scope" value="Bacteria"/>
</dbReference>
<feature type="transmembrane region" description="Helical" evidence="7">
    <location>
        <begin position="142"/>
        <end position="168"/>
    </location>
</feature>
<evidence type="ECO:0000256" key="3">
    <source>
        <dbReference type="ARBA" id="ARBA00022475"/>
    </source>
</evidence>
<accession>A1WQQ1</accession>
<feature type="transmembrane region" description="Helical" evidence="7">
    <location>
        <begin position="298"/>
        <end position="321"/>
    </location>
</feature>
<dbReference type="PANTHER" id="PTHR43163:SF9">
    <property type="entry name" value="ABC TRANSPORTER PERMEASE PROTEIN"/>
    <property type="match status" value="1"/>
</dbReference>
<reference evidence="10" key="1">
    <citation type="submission" date="2006-12" db="EMBL/GenBank/DDBJ databases">
        <title>Complete sequence of chromosome 1 of Verminephrobacter eiseniae EF01-2.</title>
        <authorList>
            <person name="Copeland A."/>
            <person name="Lucas S."/>
            <person name="Lapidus A."/>
            <person name="Barry K."/>
            <person name="Detter J.C."/>
            <person name="Glavina del Rio T."/>
            <person name="Dalin E."/>
            <person name="Tice H."/>
            <person name="Pitluck S."/>
            <person name="Chertkov O."/>
            <person name="Brettin T."/>
            <person name="Bruce D."/>
            <person name="Han C."/>
            <person name="Tapia R."/>
            <person name="Gilna P."/>
            <person name="Schmutz J."/>
            <person name="Larimer F."/>
            <person name="Land M."/>
            <person name="Hauser L."/>
            <person name="Kyrpides N."/>
            <person name="Kim E."/>
            <person name="Stahl D."/>
            <person name="Richardson P."/>
        </authorList>
    </citation>
    <scope>NUCLEOTIDE SEQUENCE [LARGE SCALE GENOMIC DNA]</scope>
    <source>
        <strain evidence="10">EF01-2</strain>
    </source>
</reference>
<evidence type="ECO:0000313" key="9">
    <source>
        <dbReference type="EMBL" id="ABM59958.1"/>
    </source>
</evidence>
<keyword evidence="5 7" id="KW-1133">Transmembrane helix</keyword>